<name>A0A4S9M1Z0_AURPU</name>
<dbReference type="Pfam" id="PF12893">
    <property type="entry name" value="Lumazine_bd_2"/>
    <property type="match status" value="1"/>
</dbReference>
<accession>A0A4S9M1Z0</accession>
<dbReference type="InterPro" id="IPR032710">
    <property type="entry name" value="NTF2-like_dom_sf"/>
</dbReference>
<evidence type="ECO:0000313" key="1">
    <source>
        <dbReference type="EMBL" id="THY35982.1"/>
    </source>
</evidence>
<protein>
    <recommendedName>
        <fullName evidence="3">Lumazine-binding protein</fullName>
    </recommendedName>
</protein>
<reference evidence="1 2" key="1">
    <citation type="submission" date="2018-10" db="EMBL/GenBank/DDBJ databases">
        <title>Fifty Aureobasidium pullulans genomes reveal a recombining polyextremotolerant generalist.</title>
        <authorList>
            <person name="Gostincar C."/>
            <person name="Turk M."/>
            <person name="Zajc J."/>
            <person name="Gunde-Cimerman N."/>
        </authorList>
    </citation>
    <scope>NUCLEOTIDE SEQUENCE [LARGE SCALE GENOMIC DNA]</scope>
    <source>
        <strain evidence="1 2">EXF-6604</strain>
    </source>
</reference>
<dbReference type="SUPFAM" id="SSF54427">
    <property type="entry name" value="NTF2-like"/>
    <property type="match status" value="1"/>
</dbReference>
<dbReference type="Gene3D" id="3.10.450.50">
    <property type="match status" value="1"/>
</dbReference>
<organism evidence="1 2">
    <name type="scientific">Aureobasidium pullulans</name>
    <name type="common">Black yeast</name>
    <name type="synonym">Pullularia pullulans</name>
    <dbReference type="NCBI Taxonomy" id="5580"/>
    <lineage>
        <taxon>Eukaryota</taxon>
        <taxon>Fungi</taxon>
        <taxon>Dikarya</taxon>
        <taxon>Ascomycota</taxon>
        <taxon>Pezizomycotina</taxon>
        <taxon>Dothideomycetes</taxon>
        <taxon>Dothideomycetidae</taxon>
        <taxon>Dothideales</taxon>
        <taxon>Saccotheciaceae</taxon>
        <taxon>Aureobasidium</taxon>
    </lineage>
</organism>
<dbReference type="EMBL" id="QZBD01000013">
    <property type="protein sequence ID" value="THY35982.1"/>
    <property type="molecule type" value="Genomic_DNA"/>
</dbReference>
<dbReference type="Proteomes" id="UP000306584">
    <property type="component" value="Unassembled WGS sequence"/>
</dbReference>
<sequence>MLGPTHLKHNTTNMANTKPVATAEYDAVIATVQNYIEGLRVGSNPTIAKAFHKDATMYGFAPDGKLLGGPISNLYKYVDEFGSAPEIKTRVDVLAITPSTAVVRVDMEGDGAGVDYTDFHTLLKFEGKWEIIAKVFHAYE</sequence>
<dbReference type="AlphaFoldDB" id="A0A4S9M1Z0"/>
<dbReference type="InterPro" id="IPR039437">
    <property type="entry name" value="FrzH/put_lumazine-bd"/>
</dbReference>
<evidence type="ECO:0008006" key="3">
    <source>
        <dbReference type="Google" id="ProtNLM"/>
    </source>
</evidence>
<evidence type="ECO:0000313" key="2">
    <source>
        <dbReference type="Proteomes" id="UP000306584"/>
    </source>
</evidence>
<comment type="caution">
    <text evidence="1">The sequence shown here is derived from an EMBL/GenBank/DDBJ whole genome shotgun (WGS) entry which is preliminary data.</text>
</comment>
<proteinExistence type="predicted"/>
<gene>
    <name evidence="1" type="ORF">D6D01_00840</name>
</gene>